<evidence type="ECO:0000313" key="4">
    <source>
        <dbReference type="Proteomes" id="UP000245119"/>
    </source>
</evidence>
<keyword evidence="1" id="KW-1133">Transmembrane helix</keyword>
<protein>
    <recommendedName>
        <fullName evidence="5">Fibronectin type-III domain-containing protein</fullName>
    </recommendedName>
</protein>
<dbReference type="EMBL" id="PZQS01000010">
    <property type="protein sequence ID" value="PVD23775.1"/>
    <property type="molecule type" value="Genomic_DNA"/>
</dbReference>
<feature type="transmembrane region" description="Helical" evidence="1">
    <location>
        <begin position="165"/>
        <end position="186"/>
    </location>
</feature>
<proteinExistence type="predicted"/>
<dbReference type="AlphaFoldDB" id="A0A2T7NRH0"/>
<keyword evidence="1" id="KW-0812">Transmembrane</keyword>
<name>A0A2T7NRH0_POMCA</name>
<accession>A0A2T7NRH0</accession>
<keyword evidence="2" id="KW-0732">Signal</keyword>
<comment type="caution">
    <text evidence="3">The sequence shown here is derived from an EMBL/GenBank/DDBJ whole genome shotgun (WGS) entry which is preliminary data.</text>
</comment>
<reference evidence="3 4" key="1">
    <citation type="submission" date="2018-04" db="EMBL/GenBank/DDBJ databases">
        <title>The genome of golden apple snail Pomacea canaliculata provides insight into stress tolerance and invasive adaptation.</title>
        <authorList>
            <person name="Liu C."/>
            <person name="Liu B."/>
            <person name="Ren Y."/>
            <person name="Zhang Y."/>
            <person name="Wang H."/>
            <person name="Li S."/>
            <person name="Jiang F."/>
            <person name="Yin L."/>
            <person name="Zhang G."/>
            <person name="Qian W."/>
            <person name="Fan W."/>
        </authorList>
    </citation>
    <scope>NUCLEOTIDE SEQUENCE [LARGE SCALE GENOMIC DNA]</scope>
    <source>
        <strain evidence="3">SZHN2017</strain>
        <tissue evidence="3">Muscle</tissue>
    </source>
</reference>
<evidence type="ECO:0000313" key="3">
    <source>
        <dbReference type="EMBL" id="PVD23775.1"/>
    </source>
</evidence>
<dbReference type="Proteomes" id="UP000245119">
    <property type="component" value="Linkage Group LG10"/>
</dbReference>
<evidence type="ECO:0000256" key="1">
    <source>
        <dbReference type="SAM" id="Phobius"/>
    </source>
</evidence>
<gene>
    <name evidence="3" type="ORF">C0Q70_17049</name>
</gene>
<feature type="signal peptide" evidence="2">
    <location>
        <begin position="1"/>
        <end position="24"/>
    </location>
</feature>
<organism evidence="3 4">
    <name type="scientific">Pomacea canaliculata</name>
    <name type="common">Golden apple snail</name>
    <dbReference type="NCBI Taxonomy" id="400727"/>
    <lineage>
        <taxon>Eukaryota</taxon>
        <taxon>Metazoa</taxon>
        <taxon>Spiralia</taxon>
        <taxon>Lophotrochozoa</taxon>
        <taxon>Mollusca</taxon>
        <taxon>Gastropoda</taxon>
        <taxon>Caenogastropoda</taxon>
        <taxon>Architaenioglossa</taxon>
        <taxon>Ampullarioidea</taxon>
        <taxon>Ampullariidae</taxon>
        <taxon>Pomacea</taxon>
    </lineage>
</organism>
<keyword evidence="1" id="KW-0472">Membrane</keyword>
<dbReference type="InterPro" id="IPR036116">
    <property type="entry name" value="FN3_sf"/>
</dbReference>
<feature type="chain" id="PRO_5015637704" description="Fibronectin type-III domain-containing protein" evidence="2">
    <location>
        <begin position="25"/>
        <end position="222"/>
    </location>
</feature>
<evidence type="ECO:0008006" key="5">
    <source>
        <dbReference type="Google" id="ProtNLM"/>
    </source>
</evidence>
<evidence type="ECO:0000256" key="2">
    <source>
        <dbReference type="SAM" id="SignalP"/>
    </source>
</evidence>
<dbReference type="OMA" id="CEMRAML"/>
<dbReference type="OrthoDB" id="10293432at2759"/>
<sequence length="222" mass="25191">MRNTSWCSFSVCEMRAMLLTVSWASDDSLENTGWIRFTVKEICNDWAKLQWEPVLEKFSISQRPPRFTSCEISYMNLHTQEARLVMVVPDSKVNWLKLGKLEESTHYMASMTCNNTFTSATIHFVTGFPCRGEVETEASLNTTEVSRKPVQLSKASGGISVTDTVLGLLFGLCGATIVTCAAYYYWKKRRHRQRILLIFRQSQSDPFLALHGPADQMTIIGL</sequence>
<keyword evidence="4" id="KW-1185">Reference proteome</keyword>
<dbReference type="SUPFAM" id="SSF49265">
    <property type="entry name" value="Fibronectin type III"/>
    <property type="match status" value="1"/>
</dbReference>